<dbReference type="Proteomes" id="UP000233837">
    <property type="component" value="Unassembled WGS sequence"/>
</dbReference>
<organism evidence="1 2">
    <name type="scientific">Dendrobium catenatum</name>
    <dbReference type="NCBI Taxonomy" id="906689"/>
    <lineage>
        <taxon>Eukaryota</taxon>
        <taxon>Viridiplantae</taxon>
        <taxon>Streptophyta</taxon>
        <taxon>Embryophyta</taxon>
        <taxon>Tracheophyta</taxon>
        <taxon>Spermatophyta</taxon>
        <taxon>Magnoliopsida</taxon>
        <taxon>Liliopsida</taxon>
        <taxon>Asparagales</taxon>
        <taxon>Orchidaceae</taxon>
        <taxon>Epidendroideae</taxon>
        <taxon>Malaxideae</taxon>
        <taxon>Dendrobiinae</taxon>
        <taxon>Dendrobium</taxon>
    </lineage>
</organism>
<reference evidence="1 2" key="2">
    <citation type="journal article" date="2017" name="Nature">
        <title>The Apostasia genome and the evolution of orchids.</title>
        <authorList>
            <person name="Zhang G.Q."/>
            <person name="Liu K.W."/>
            <person name="Li Z."/>
            <person name="Lohaus R."/>
            <person name="Hsiao Y.Y."/>
            <person name="Niu S.C."/>
            <person name="Wang J.Y."/>
            <person name="Lin Y.C."/>
            <person name="Xu Q."/>
            <person name="Chen L.J."/>
            <person name="Yoshida K."/>
            <person name="Fujiwara S."/>
            <person name="Wang Z.W."/>
            <person name="Zhang Y.Q."/>
            <person name="Mitsuda N."/>
            <person name="Wang M."/>
            <person name="Liu G.H."/>
            <person name="Pecoraro L."/>
            <person name="Huang H.X."/>
            <person name="Xiao X.J."/>
            <person name="Lin M."/>
            <person name="Wu X.Y."/>
            <person name="Wu W.L."/>
            <person name="Chen Y.Y."/>
            <person name="Chang S.B."/>
            <person name="Sakamoto S."/>
            <person name="Ohme-Takagi M."/>
            <person name="Yagi M."/>
            <person name="Zeng S.J."/>
            <person name="Shen C.Y."/>
            <person name="Yeh C.M."/>
            <person name="Luo Y.B."/>
            <person name="Tsai W.C."/>
            <person name="Van de Peer Y."/>
            <person name="Liu Z.J."/>
        </authorList>
    </citation>
    <scope>NUCLEOTIDE SEQUENCE [LARGE SCALE GENOMIC DNA]</scope>
    <source>
        <tissue evidence="1">The whole plant</tissue>
    </source>
</reference>
<dbReference type="AlphaFoldDB" id="A0A2I0WPD5"/>
<dbReference type="EMBL" id="KZ502493">
    <property type="protein sequence ID" value="PKU77524.1"/>
    <property type="molecule type" value="Genomic_DNA"/>
</dbReference>
<protein>
    <submittedName>
        <fullName evidence="1">Uncharacterized protein</fullName>
    </submittedName>
</protein>
<keyword evidence="2" id="KW-1185">Reference proteome</keyword>
<proteinExistence type="predicted"/>
<gene>
    <name evidence="1" type="ORF">MA16_Dca018019</name>
</gene>
<reference evidence="1 2" key="1">
    <citation type="journal article" date="2016" name="Sci. Rep.">
        <title>The Dendrobium catenatum Lindl. genome sequence provides insights into polysaccharide synthase, floral development and adaptive evolution.</title>
        <authorList>
            <person name="Zhang G.Q."/>
            <person name="Xu Q."/>
            <person name="Bian C."/>
            <person name="Tsai W.C."/>
            <person name="Yeh C.M."/>
            <person name="Liu K.W."/>
            <person name="Yoshida K."/>
            <person name="Zhang L.S."/>
            <person name="Chang S.B."/>
            <person name="Chen F."/>
            <person name="Shi Y."/>
            <person name="Su Y.Y."/>
            <person name="Zhang Y.Q."/>
            <person name="Chen L.J."/>
            <person name="Yin Y."/>
            <person name="Lin M."/>
            <person name="Huang H."/>
            <person name="Deng H."/>
            <person name="Wang Z.W."/>
            <person name="Zhu S.L."/>
            <person name="Zhao X."/>
            <person name="Deng C."/>
            <person name="Niu S.C."/>
            <person name="Huang J."/>
            <person name="Wang M."/>
            <person name="Liu G.H."/>
            <person name="Yang H.J."/>
            <person name="Xiao X.J."/>
            <person name="Hsiao Y.Y."/>
            <person name="Wu W.L."/>
            <person name="Chen Y.Y."/>
            <person name="Mitsuda N."/>
            <person name="Ohme-Takagi M."/>
            <person name="Luo Y.B."/>
            <person name="Van de Peer Y."/>
            <person name="Liu Z.J."/>
        </authorList>
    </citation>
    <scope>NUCLEOTIDE SEQUENCE [LARGE SCALE GENOMIC DNA]</scope>
    <source>
        <tissue evidence="1">The whole plant</tissue>
    </source>
</reference>
<evidence type="ECO:0000313" key="2">
    <source>
        <dbReference type="Proteomes" id="UP000233837"/>
    </source>
</evidence>
<name>A0A2I0WPD5_9ASPA</name>
<sequence>MAEAIGRALDWVGCLGGGDTRRTKHYYNYYAPNTTSSIMGKGKGRPLSLQVIFLFMLPALNLI</sequence>
<evidence type="ECO:0000313" key="1">
    <source>
        <dbReference type="EMBL" id="PKU77524.1"/>
    </source>
</evidence>
<accession>A0A2I0WPD5</accession>